<sequence>MPSFSQSSNHNISPSFSVFKPPQICAIWRYQVEAVLLGLMEGVESKDWLKGLMEGLESKDWLMVYDSLNDVRRMTLYHSTLLLPIFFIFSVVKLVTLNDIRIITVVLPSPKHAQLSWNVLQQELVLIQVVKSTFWIDFALLYRAYQRLYASMHDKGVGPHKTQFRRDDNYGFNYLFLLDYVKGKSGKKMEAFDSLLQKLHKYVPLGASVTDLYAGAGVIGLSLASTGKCRKELFIFCSDCLKV</sequence>
<name>A0ACB8YYF6_CICIN</name>
<accession>A0ACB8YYF6</accession>
<organism evidence="1 2">
    <name type="scientific">Cichorium intybus</name>
    <name type="common">Chicory</name>
    <dbReference type="NCBI Taxonomy" id="13427"/>
    <lineage>
        <taxon>Eukaryota</taxon>
        <taxon>Viridiplantae</taxon>
        <taxon>Streptophyta</taxon>
        <taxon>Embryophyta</taxon>
        <taxon>Tracheophyta</taxon>
        <taxon>Spermatophyta</taxon>
        <taxon>Magnoliopsida</taxon>
        <taxon>eudicotyledons</taxon>
        <taxon>Gunneridae</taxon>
        <taxon>Pentapetalae</taxon>
        <taxon>asterids</taxon>
        <taxon>campanulids</taxon>
        <taxon>Asterales</taxon>
        <taxon>Asteraceae</taxon>
        <taxon>Cichorioideae</taxon>
        <taxon>Cichorieae</taxon>
        <taxon>Cichoriinae</taxon>
        <taxon>Cichorium</taxon>
    </lineage>
</organism>
<gene>
    <name evidence="1" type="ORF">L2E82_48986</name>
</gene>
<reference evidence="2" key="1">
    <citation type="journal article" date="2022" name="Mol. Ecol. Resour.">
        <title>The genomes of chicory, endive, great burdock and yacon provide insights into Asteraceae palaeo-polyploidization history and plant inulin production.</title>
        <authorList>
            <person name="Fan W."/>
            <person name="Wang S."/>
            <person name="Wang H."/>
            <person name="Wang A."/>
            <person name="Jiang F."/>
            <person name="Liu H."/>
            <person name="Zhao H."/>
            <person name="Xu D."/>
            <person name="Zhang Y."/>
        </authorList>
    </citation>
    <scope>NUCLEOTIDE SEQUENCE [LARGE SCALE GENOMIC DNA]</scope>
    <source>
        <strain evidence="2">cv. Punajuju</strain>
    </source>
</reference>
<reference evidence="1 2" key="2">
    <citation type="journal article" date="2022" name="Mol. Ecol. Resour.">
        <title>The genomes of chicory, endive, great burdock and yacon provide insights into Asteraceae paleo-polyploidization history and plant inulin production.</title>
        <authorList>
            <person name="Fan W."/>
            <person name="Wang S."/>
            <person name="Wang H."/>
            <person name="Wang A."/>
            <person name="Jiang F."/>
            <person name="Liu H."/>
            <person name="Zhao H."/>
            <person name="Xu D."/>
            <person name="Zhang Y."/>
        </authorList>
    </citation>
    <scope>NUCLEOTIDE SEQUENCE [LARGE SCALE GENOMIC DNA]</scope>
    <source>
        <strain evidence="2">cv. Punajuju</strain>
        <tissue evidence="1">Leaves</tissue>
    </source>
</reference>
<evidence type="ECO:0000313" key="1">
    <source>
        <dbReference type="EMBL" id="KAI3690779.1"/>
    </source>
</evidence>
<evidence type="ECO:0000313" key="2">
    <source>
        <dbReference type="Proteomes" id="UP001055811"/>
    </source>
</evidence>
<proteinExistence type="predicted"/>
<dbReference type="EMBL" id="CM042017">
    <property type="protein sequence ID" value="KAI3690779.1"/>
    <property type="molecule type" value="Genomic_DNA"/>
</dbReference>
<keyword evidence="2" id="KW-1185">Reference proteome</keyword>
<dbReference type="Proteomes" id="UP001055811">
    <property type="component" value="Linkage Group LG09"/>
</dbReference>
<protein>
    <submittedName>
        <fullName evidence="1">Uncharacterized protein</fullName>
    </submittedName>
</protein>
<comment type="caution">
    <text evidence="1">The sequence shown here is derived from an EMBL/GenBank/DDBJ whole genome shotgun (WGS) entry which is preliminary data.</text>
</comment>